<evidence type="ECO:0000313" key="3">
    <source>
        <dbReference type="EMBL" id="ALC44685.1"/>
    </source>
</evidence>
<feature type="region of interest" description="Disordered" evidence="2">
    <location>
        <begin position="26"/>
        <end position="55"/>
    </location>
</feature>
<evidence type="ECO:0000256" key="1">
    <source>
        <dbReference type="SAM" id="Coils"/>
    </source>
</evidence>
<evidence type="ECO:0000313" key="4">
    <source>
        <dbReference type="Proteomes" id="UP000494163"/>
    </source>
</evidence>
<evidence type="ECO:0000256" key="2">
    <source>
        <dbReference type="SAM" id="MobiDB-lite"/>
    </source>
</evidence>
<protein>
    <submittedName>
        <fullName evidence="3">CG13455</fullName>
    </submittedName>
</protein>
<feature type="region of interest" description="Disordered" evidence="2">
    <location>
        <begin position="303"/>
        <end position="344"/>
    </location>
</feature>
<feature type="compositionally biased region" description="Basic residues" evidence="2">
    <location>
        <begin position="333"/>
        <end position="344"/>
    </location>
</feature>
<dbReference type="EMBL" id="CP012525">
    <property type="protein sequence ID" value="ALC44685.1"/>
    <property type="molecule type" value="Genomic_DNA"/>
</dbReference>
<organism evidence="3 4">
    <name type="scientific">Drosophila busckii</name>
    <name type="common">Fruit fly</name>
    <dbReference type="NCBI Taxonomy" id="30019"/>
    <lineage>
        <taxon>Eukaryota</taxon>
        <taxon>Metazoa</taxon>
        <taxon>Ecdysozoa</taxon>
        <taxon>Arthropoda</taxon>
        <taxon>Hexapoda</taxon>
        <taxon>Insecta</taxon>
        <taxon>Pterygota</taxon>
        <taxon>Neoptera</taxon>
        <taxon>Endopterygota</taxon>
        <taxon>Diptera</taxon>
        <taxon>Brachycera</taxon>
        <taxon>Muscomorpha</taxon>
        <taxon>Ephydroidea</taxon>
        <taxon>Drosophilidae</taxon>
        <taxon>Drosophila</taxon>
    </lineage>
</organism>
<dbReference type="Proteomes" id="UP000494163">
    <property type="component" value="Chromosome 3L"/>
</dbReference>
<sequence length="344" mass="40508">MNFSALVRTVSNSLKIGVGSKKQLEPLTPESFSTSPTSTSTLPTCSSRNGSTEVKNLTLPRHPYKKTVEQILQKVSELEHTLYEDQQQEFKLRMALERQTERVHDLNFSLDTEKQRNARLVQLLRGMDSGSSDENEEHEAQQQMLCGTRFQSRSELYESISPLLMQQRYDELCVTHRQTNRQLAKKDKAIKLLRCDLEELNGKYDHLYDDYRNEQQRLQSLCTRYMQMQQKKKQQICLLKETISFACDCFLNAQLAIDSSERGVEIDKTVLAKFHINFEFFMNSLRNCCCARRLRELQQLQQKQQQQKQPEQNQDIQQKNAYQEQHQQGQQMSHKRRNRKSHKH</sequence>
<feature type="compositionally biased region" description="Low complexity" evidence="2">
    <location>
        <begin position="303"/>
        <end position="331"/>
    </location>
</feature>
<dbReference type="OrthoDB" id="7864223at2759"/>
<gene>
    <name evidence="3" type="ORF">Dbus_chr3Lg1851</name>
</gene>
<name>A0A0M4EM61_DROBS</name>
<reference evidence="3 4" key="1">
    <citation type="submission" date="2015-08" db="EMBL/GenBank/DDBJ databases">
        <title>Ancestral chromatin configuration constrains chromatin evolution on differentiating sex chromosomes in Drosophila.</title>
        <authorList>
            <person name="Zhou Q."/>
            <person name="Bachtrog D."/>
        </authorList>
    </citation>
    <scope>NUCLEOTIDE SEQUENCE [LARGE SCALE GENOMIC DNA]</scope>
    <source>
        <tissue evidence="3">Whole larvae</tissue>
    </source>
</reference>
<dbReference type="OMA" id="HASECIF"/>
<proteinExistence type="predicted"/>
<feature type="compositionally biased region" description="Low complexity" evidence="2">
    <location>
        <begin position="26"/>
        <end position="47"/>
    </location>
</feature>
<accession>A0A0M4EM61</accession>
<keyword evidence="4" id="KW-1185">Reference proteome</keyword>
<keyword evidence="1" id="KW-0175">Coiled coil</keyword>
<dbReference type="AlphaFoldDB" id="A0A0M4EM61"/>
<feature type="coiled-coil region" evidence="1">
    <location>
        <begin position="183"/>
        <end position="231"/>
    </location>
</feature>